<evidence type="ECO:0000313" key="1">
    <source>
        <dbReference type="EMBL" id="KAG5674452.1"/>
    </source>
</evidence>
<evidence type="ECO:0000313" key="2">
    <source>
        <dbReference type="Proteomes" id="UP001107558"/>
    </source>
</evidence>
<reference evidence="1" key="1">
    <citation type="submission" date="2021-03" db="EMBL/GenBank/DDBJ databases">
        <title>Chromosome level genome of the anhydrobiotic midge Polypedilum vanderplanki.</title>
        <authorList>
            <person name="Yoshida Y."/>
            <person name="Kikawada T."/>
            <person name="Gusev O."/>
        </authorList>
    </citation>
    <scope>NUCLEOTIDE SEQUENCE</scope>
    <source>
        <strain evidence="1">NIAS01</strain>
        <tissue evidence="1">Whole body or cell culture</tissue>
    </source>
</reference>
<protein>
    <submittedName>
        <fullName evidence="1">Uncharacterized protein</fullName>
    </submittedName>
</protein>
<gene>
    <name evidence="1" type="ORF">PVAND_004422</name>
</gene>
<proteinExistence type="predicted"/>
<organism evidence="1 2">
    <name type="scientific">Polypedilum vanderplanki</name>
    <name type="common">Sleeping chironomid midge</name>
    <dbReference type="NCBI Taxonomy" id="319348"/>
    <lineage>
        <taxon>Eukaryota</taxon>
        <taxon>Metazoa</taxon>
        <taxon>Ecdysozoa</taxon>
        <taxon>Arthropoda</taxon>
        <taxon>Hexapoda</taxon>
        <taxon>Insecta</taxon>
        <taxon>Pterygota</taxon>
        <taxon>Neoptera</taxon>
        <taxon>Endopterygota</taxon>
        <taxon>Diptera</taxon>
        <taxon>Nematocera</taxon>
        <taxon>Chironomoidea</taxon>
        <taxon>Chironomidae</taxon>
        <taxon>Chironominae</taxon>
        <taxon>Polypedilum</taxon>
        <taxon>Polypedilum</taxon>
    </lineage>
</organism>
<dbReference type="AlphaFoldDB" id="A0A9J6BX38"/>
<accession>A0A9J6BX38</accession>
<sequence>MRLYKMRSSNPSSFLVFNNSFLGFLYEGYLISGKQKKIFQSPGGRINTVEGVMVTALCPVTDCRQIPRSRRCDYN</sequence>
<dbReference type="EMBL" id="JADBJN010000002">
    <property type="protein sequence ID" value="KAG5674452.1"/>
    <property type="molecule type" value="Genomic_DNA"/>
</dbReference>
<keyword evidence="2" id="KW-1185">Reference proteome</keyword>
<comment type="caution">
    <text evidence="1">The sequence shown here is derived from an EMBL/GenBank/DDBJ whole genome shotgun (WGS) entry which is preliminary data.</text>
</comment>
<dbReference type="Proteomes" id="UP001107558">
    <property type="component" value="Chromosome 2"/>
</dbReference>
<name>A0A9J6BX38_POLVA</name>